<feature type="domain" description="TadE-like" evidence="3">
    <location>
        <begin position="42"/>
        <end position="84"/>
    </location>
</feature>
<accession>A0ABP6C9L3</accession>
<dbReference type="Pfam" id="PF07811">
    <property type="entry name" value="TadE"/>
    <property type="match status" value="1"/>
</dbReference>
<dbReference type="NCBIfam" id="NF041390">
    <property type="entry name" value="TadE_Rv3655c"/>
    <property type="match status" value="1"/>
</dbReference>
<protein>
    <recommendedName>
        <fullName evidence="3">TadE-like domain-containing protein</fullName>
    </recommendedName>
</protein>
<reference evidence="5" key="1">
    <citation type="journal article" date="2019" name="Int. J. Syst. Evol. Microbiol.">
        <title>The Global Catalogue of Microorganisms (GCM) 10K type strain sequencing project: providing services to taxonomists for standard genome sequencing and annotation.</title>
        <authorList>
            <consortium name="The Broad Institute Genomics Platform"/>
            <consortium name="The Broad Institute Genome Sequencing Center for Infectious Disease"/>
            <person name="Wu L."/>
            <person name="Ma J."/>
        </authorList>
    </citation>
    <scope>NUCLEOTIDE SEQUENCE [LARGE SCALE GENOMIC DNA]</scope>
    <source>
        <strain evidence="5">JCM 16373</strain>
    </source>
</reference>
<evidence type="ECO:0000259" key="3">
    <source>
        <dbReference type="Pfam" id="PF07811"/>
    </source>
</evidence>
<dbReference type="InterPro" id="IPR049790">
    <property type="entry name" value="Rv3655c/TadE"/>
</dbReference>
<comment type="caution">
    <text evidence="4">The sequence shown here is derived from an EMBL/GenBank/DDBJ whole genome shotgun (WGS) entry which is preliminary data.</text>
</comment>
<dbReference type="InterPro" id="IPR012495">
    <property type="entry name" value="TadE-like_dom"/>
</dbReference>
<keyword evidence="2" id="KW-0812">Transmembrane</keyword>
<evidence type="ECO:0000313" key="4">
    <source>
        <dbReference type="EMBL" id="GAA2606036.1"/>
    </source>
</evidence>
<dbReference type="EMBL" id="BAAARJ010000005">
    <property type="protein sequence ID" value="GAA2606036.1"/>
    <property type="molecule type" value="Genomic_DNA"/>
</dbReference>
<sequence>MHGGLRRRQGQCGVRRRRRDEARYEGTVAGRRGRWAADLSAGYVTAEAAVVIPALVLLMAGLLWGLMAAVVRIQCVDAARAGARAAARGEPVSTVQNAVRSAASGARTQVAREGELVRVVVRVRTAGPGPLTVQLKSEAVALNERSAGDGTGAGAGEKAEAGDESAVVARGGP</sequence>
<evidence type="ECO:0000313" key="5">
    <source>
        <dbReference type="Proteomes" id="UP001501447"/>
    </source>
</evidence>
<feature type="region of interest" description="Disordered" evidence="1">
    <location>
        <begin position="146"/>
        <end position="173"/>
    </location>
</feature>
<keyword evidence="2" id="KW-1133">Transmembrane helix</keyword>
<evidence type="ECO:0000256" key="1">
    <source>
        <dbReference type="SAM" id="MobiDB-lite"/>
    </source>
</evidence>
<keyword evidence="5" id="KW-1185">Reference proteome</keyword>
<dbReference type="Proteomes" id="UP001501447">
    <property type="component" value="Unassembled WGS sequence"/>
</dbReference>
<evidence type="ECO:0000256" key="2">
    <source>
        <dbReference type="SAM" id="Phobius"/>
    </source>
</evidence>
<keyword evidence="2" id="KW-0472">Membrane</keyword>
<gene>
    <name evidence="4" type="ORF">GCM10009863_19420</name>
</gene>
<name>A0ABP6C9L3_9ACTN</name>
<proteinExistence type="predicted"/>
<organism evidence="4 5">
    <name type="scientific">Streptomyces axinellae</name>
    <dbReference type="NCBI Taxonomy" id="552788"/>
    <lineage>
        <taxon>Bacteria</taxon>
        <taxon>Bacillati</taxon>
        <taxon>Actinomycetota</taxon>
        <taxon>Actinomycetes</taxon>
        <taxon>Kitasatosporales</taxon>
        <taxon>Streptomycetaceae</taxon>
        <taxon>Streptomyces</taxon>
    </lineage>
</organism>
<feature type="transmembrane region" description="Helical" evidence="2">
    <location>
        <begin position="41"/>
        <end position="67"/>
    </location>
</feature>